<evidence type="ECO:0000313" key="3">
    <source>
        <dbReference type="Proteomes" id="UP000199529"/>
    </source>
</evidence>
<gene>
    <name evidence="2" type="ORF">SAMN05216215_10023</name>
</gene>
<dbReference type="OrthoDB" id="9812295at2"/>
<dbReference type="GO" id="GO:0016491">
    <property type="term" value="F:oxidoreductase activity"/>
    <property type="evidence" value="ECO:0007669"/>
    <property type="project" value="InterPro"/>
</dbReference>
<feature type="domain" description="NADPH-dependent FMN reductase-like" evidence="1">
    <location>
        <begin position="67"/>
        <end position="196"/>
    </location>
</feature>
<sequence>MAGGLAISREIAALSSRRSGLARARVPFWNGPLGRIGRTLRNAGRRLGKIGRSPGECRAGRGGAVVDILLVTGSTRSGSTNTAALRTALAAAPDGVTVALYEGLAELPAFNPDQDTDSLPAPAADLRGRIASADALLFCTPEYAGTLPGSFKNLLDWTVGGPEMHEKPVAWVNVAPEGRGNGASETLRTVLGYLSTDIIEAACIRLTVPRGAVGPDETIEDPQVREGLRDVLRTIAKHVG</sequence>
<dbReference type="Gene3D" id="3.40.50.360">
    <property type="match status" value="1"/>
</dbReference>
<proteinExistence type="predicted"/>
<dbReference type="Pfam" id="PF03358">
    <property type="entry name" value="FMN_red"/>
    <property type="match status" value="1"/>
</dbReference>
<dbReference type="SUPFAM" id="SSF52218">
    <property type="entry name" value="Flavoproteins"/>
    <property type="match status" value="1"/>
</dbReference>
<dbReference type="STRING" id="418495.SAMN05216215_10023"/>
<dbReference type="Proteomes" id="UP000199529">
    <property type="component" value="Unassembled WGS sequence"/>
</dbReference>
<evidence type="ECO:0000313" key="2">
    <source>
        <dbReference type="EMBL" id="SDW22220.1"/>
    </source>
</evidence>
<accession>A0A1H2RST5</accession>
<dbReference type="InterPro" id="IPR029039">
    <property type="entry name" value="Flavoprotein-like_sf"/>
</dbReference>
<dbReference type="PANTHER" id="PTHR30543">
    <property type="entry name" value="CHROMATE REDUCTASE"/>
    <property type="match status" value="1"/>
</dbReference>
<dbReference type="PANTHER" id="PTHR30543:SF21">
    <property type="entry name" value="NAD(P)H-DEPENDENT FMN REDUCTASE LOT6"/>
    <property type="match status" value="1"/>
</dbReference>
<evidence type="ECO:0000259" key="1">
    <source>
        <dbReference type="Pfam" id="PF03358"/>
    </source>
</evidence>
<keyword evidence="3" id="KW-1185">Reference proteome</keyword>
<name>A0A1H2RST5_9PSEU</name>
<dbReference type="GO" id="GO:0005829">
    <property type="term" value="C:cytosol"/>
    <property type="evidence" value="ECO:0007669"/>
    <property type="project" value="TreeGrafter"/>
</dbReference>
<dbReference type="EMBL" id="FNOK01000002">
    <property type="protein sequence ID" value="SDW22220.1"/>
    <property type="molecule type" value="Genomic_DNA"/>
</dbReference>
<organism evidence="2 3">
    <name type="scientific">Saccharopolyspora shandongensis</name>
    <dbReference type="NCBI Taxonomy" id="418495"/>
    <lineage>
        <taxon>Bacteria</taxon>
        <taxon>Bacillati</taxon>
        <taxon>Actinomycetota</taxon>
        <taxon>Actinomycetes</taxon>
        <taxon>Pseudonocardiales</taxon>
        <taxon>Pseudonocardiaceae</taxon>
        <taxon>Saccharopolyspora</taxon>
    </lineage>
</organism>
<dbReference type="InterPro" id="IPR005025">
    <property type="entry name" value="FMN_Rdtase-like_dom"/>
</dbReference>
<dbReference type="InterPro" id="IPR050712">
    <property type="entry name" value="NAD(P)H-dep_reductase"/>
</dbReference>
<reference evidence="3" key="1">
    <citation type="submission" date="2016-10" db="EMBL/GenBank/DDBJ databases">
        <authorList>
            <person name="Varghese N."/>
            <person name="Submissions S."/>
        </authorList>
    </citation>
    <scope>NUCLEOTIDE SEQUENCE [LARGE SCALE GENOMIC DNA]</scope>
    <source>
        <strain evidence="3">CGMCC 4.3530</strain>
    </source>
</reference>
<protein>
    <submittedName>
        <fullName evidence="2">NAD(P)H-dependent FMN reductase</fullName>
    </submittedName>
</protein>
<dbReference type="AlphaFoldDB" id="A0A1H2RST5"/>
<dbReference type="GO" id="GO:0010181">
    <property type="term" value="F:FMN binding"/>
    <property type="evidence" value="ECO:0007669"/>
    <property type="project" value="TreeGrafter"/>
</dbReference>